<gene>
    <name evidence="2" type="ORF">Fot_14752</name>
</gene>
<dbReference type="AlphaFoldDB" id="A0ABD1W774"/>
<evidence type="ECO:0000313" key="2">
    <source>
        <dbReference type="EMBL" id="KAL2545519.1"/>
    </source>
</evidence>
<evidence type="ECO:0000256" key="1">
    <source>
        <dbReference type="SAM" id="MobiDB-lite"/>
    </source>
</evidence>
<sequence>MVGIPSSIPFAPEVTSEIPSVPSPVGSVSPSESFQQLGKRKAGIDSSEEAFQTSVSPPVEKYEYINIGSCKDDLDPTVLRILPALAAIAAASVHKYWTSTFGKPADNAELTELLKLVEMYTSQSHVLNCELYKVLAMKIDELHSTVGRDEDVNALRSENKDLRKRLAFSEDERTRAIYDITKAKRVQSVCVQA</sequence>
<reference evidence="3" key="1">
    <citation type="submission" date="2024-07" db="EMBL/GenBank/DDBJ databases">
        <title>Two chromosome-level genome assemblies of Korean endemic species Abeliophyllum distichum and Forsythia ovata (Oleaceae).</title>
        <authorList>
            <person name="Jang H."/>
        </authorList>
    </citation>
    <scope>NUCLEOTIDE SEQUENCE [LARGE SCALE GENOMIC DNA]</scope>
</reference>
<evidence type="ECO:0000313" key="3">
    <source>
        <dbReference type="Proteomes" id="UP001604277"/>
    </source>
</evidence>
<dbReference type="EMBL" id="JBFOLJ010000004">
    <property type="protein sequence ID" value="KAL2545519.1"/>
    <property type="molecule type" value="Genomic_DNA"/>
</dbReference>
<name>A0ABD1W774_9LAMI</name>
<proteinExistence type="predicted"/>
<dbReference type="Proteomes" id="UP001604277">
    <property type="component" value="Unassembled WGS sequence"/>
</dbReference>
<feature type="region of interest" description="Disordered" evidence="1">
    <location>
        <begin position="1"/>
        <end position="32"/>
    </location>
</feature>
<protein>
    <submittedName>
        <fullName evidence="2">Uncharacterized protein</fullName>
    </submittedName>
</protein>
<accession>A0ABD1W774</accession>
<keyword evidence="3" id="KW-1185">Reference proteome</keyword>
<feature type="compositionally biased region" description="Low complexity" evidence="1">
    <location>
        <begin position="16"/>
        <end position="32"/>
    </location>
</feature>
<organism evidence="2 3">
    <name type="scientific">Forsythia ovata</name>
    <dbReference type="NCBI Taxonomy" id="205694"/>
    <lineage>
        <taxon>Eukaryota</taxon>
        <taxon>Viridiplantae</taxon>
        <taxon>Streptophyta</taxon>
        <taxon>Embryophyta</taxon>
        <taxon>Tracheophyta</taxon>
        <taxon>Spermatophyta</taxon>
        <taxon>Magnoliopsida</taxon>
        <taxon>eudicotyledons</taxon>
        <taxon>Gunneridae</taxon>
        <taxon>Pentapetalae</taxon>
        <taxon>asterids</taxon>
        <taxon>lamiids</taxon>
        <taxon>Lamiales</taxon>
        <taxon>Oleaceae</taxon>
        <taxon>Forsythieae</taxon>
        <taxon>Forsythia</taxon>
    </lineage>
</organism>
<comment type="caution">
    <text evidence="2">The sequence shown here is derived from an EMBL/GenBank/DDBJ whole genome shotgun (WGS) entry which is preliminary data.</text>
</comment>